<evidence type="ECO:0000256" key="1">
    <source>
        <dbReference type="ARBA" id="ARBA00006745"/>
    </source>
</evidence>
<dbReference type="Proteomes" id="UP001501588">
    <property type="component" value="Unassembled WGS sequence"/>
</dbReference>
<keyword evidence="5" id="KW-1185">Reference proteome</keyword>
<evidence type="ECO:0000313" key="5">
    <source>
        <dbReference type="Proteomes" id="UP001501588"/>
    </source>
</evidence>
<dbReference type="EMBL" id="BAAAFZ010000008">
    <property type="protein sequence ID" value="GAA0570685.1"/>
    <property type="molecule type" value="Genomic_DNA"/>
</dbReference>
<evidence type="ECO:0000313" key="4">
    <source>
        <dbReference type="EMBL" id="GAA0570685.1"/>
    </source>
</evidence>
<dbReference type="InterPro" id="IPR006680">
    <property type="entry name" value="Amidohydro-rel"/>
</dbReference>
<organism evidence="4 5">
    <name type="scientific">Craurococcus roseus</name>
    <dbReference type="NCBI Taxonomy" id="77585"/>
    <lineage>
        <taxon>Bacteria</taxon>
        <taxon>Pseudomonadati</taxon>
        <taxon>Pseudomonadota</taxon>
        <taxon>Alphaproteobacteria</taxon>
        <taxon>Acetobacterales</taxon>
        <taxon>Acetobacteraceae</taxon>
        <taxon>Craurococcus</taxon>
    </lineage>
</organism>
<dbReference type="RefSeq" id="WP_343893726.1">
    <property type="nucleotide sequence ID" value="NZ_BAAAFZ010000008.1"/>
</dbReference>
<proteinExistence type="inferred from homology"/>
<gene>
    <name evidence="4" type="ORF">GCM10009416_06570</name>
</gene>
<dbReference type="InterPro" id="IPR032466">
    <property type="entry name" value="Metal_Hydrolase"/>
</dbReference>
<accession>A0ABP3PPN4</accession>
<dbReference type="InterPro" id="IPR011059">
    <property type="entry name" value="Metal-dep_hydrolase_composite"/>
</dbReference>
<name>A0ABP3PPN4_9PROT</name>
<dbReference type="PANTHER" id="PTHR43794:SF11">
    <property type="entry name" value="AMIDOHYDROLASE-RELATED DOMAIN-CONTAINING PROTEIN"/>
    <property type="match status" value="1"/>
</dbReference>
<sequence>MAVSLVRSRAMITKTLSRTEWEEVPDGAVLQEDGIVVETGAYEDLRRRFPTVPVVGTGREIMLPGFVNGHHHVGLTPVQLGSPDMPLELWFVTRMVARNLNLHLDTLYSAFEMVASGITTVQHIHGWLPGGLDEVEARSNEVVRAYEEVGMRVSYCFAVRDQNRLVYQADQDFVASLPPELRGPMQRWFDRFRMSLEDNLDLFRHLHAAHGGKRRVKVQLAPANLHWCSDRALAALSDLSATTGAPMHMHLVETAYQKEYARRRGGGEGTALDYLDRFGMLGPRLTLGHGVWLNERDIDRVAETGTCVCHNCSSNFRLRSGVAALNRFEAKGVNTAIGLDEAGINDDRDMLQEMRLVLRAHRVPGMGEDEVPAMAQVLRMATLGGARTTPYGESLGTIERGKGADLSLVDWDSVSYPYLDEATPLLDAVVQRAKASAVRTVMCDGEVIYQDGRFTRVDRDAALKALHDDLSRALSDDEVERRRLSKALLPHAKRFYEGYIDPARHEPFYRQSSRA</sequence>
<evidence type="ECO:0000259" key="3">
    <source>
        <dbReference type="Pfam" id="PF01979"/>
    </source>
</evidence>
<dbReference type="InterPro" id="IPR050287">
    <property type="entry name" value="MTA/SAH_deaminase"/>
</dbReference>
<dbReference type="Gene3D" id="2.30.40.10">
    <property type="entry name" value="Urease, subunit C, domain 1"/>
    <property type="match status" value="1"/>
</dbReference>
<reference evidence="5" key="1">
    <citation type="journal article" date="2019" name="Int. J. Syst. Evol. Microbiol.">
        <title>The Global Catalogue of Microorganisms (GCM) 10K type strain sequencing project: providing services to taxonomists for standard genome sequencing and annotation.</title>
        <authorList>
            <consortium name="The Broad Institute Genomics Platform"/>
            <consortium name="The Broad Institute Genome Sequencing Center for Infectious Disease"/>
            <person name="Wu L."/>
            <person name="Ma J."/>
        </authorList>
    </citation>
    <scope>NUCLEOTIDE SEQUENCE [LARGE SCALE GENOMIC DNA]</scope>
    <source>
        <strain evidence="5">JCM 9933</strain>
    </source>
</reference>
<dbReference type="PANTHER" id="PTHR43794">
    <property type="entry name" value="AMINOHYDROLASE SSNA-RELATED"/>
    <property type="match status" value="1"/>
</dbReference>
<protein>
    <submittedName>
        <fullName evidence="4">5'-deoxyadenosine deaminase</fullName>
    </submittedName>
</protein>
<dbReference type="Pfam" id="PF01979">
    <property type="entry name" value="Amidohydro_1"/>
    <property type="match status" value="1"/>
</dbReference>
<dbReference type="SUPFAM" id="SSF51338">
    <property type="entry name" value="Composite domain of metallo-dependent hydrolases"/>
    <property type="match status" value="1"/>
</dbReference>
<comment type="similarity">
    <text evidence="1">Belongs to the metallo-dependent hydrolases superfamily. ATZ/TRZ family.</text>
</comment>
<feature type="domain" description="Amidohydrolase-related" evidence="3">
    <location>
        <begin position="61"/>
        <end position="447"/>
    </location>
</feature>
<comment type="caution">
    <text evidence="4">The sequence shown here is derived from an EMBL/GenBank/DDBJ whole genome shotgun (WGS) entry which is preliminary data.</text>
</comment>
<dbReference type="SUPFAM" id="SSF51556">
    <property type="entry name" value="Metallo-dependent hydrolases"/>
    <property type="match status" value="1"/>
</dbReference>
<evidence type="ECO:0000256" key="2">
    <source>
        <dbReference type="ARBA" id="ARBA00022801"/>
    </source>
</evidence>
<keyword evidence="2" id="KW-0378">Hydrolase</keyword>
<dbReference type="Gene3D" id="3.20.20.140">
    <property type="entry name" value="Metal-dependent hydrolases"/>
    <property type="match status" value="1"/>
</dbReference>